<evidence type="ECO:0000313" key="4">
    <source>
        <dbReference type="Proteomes" id="UP000193642"/>
    </source>
</evidence>
<dbReference type="SUPFAM" id="SSF82199">
    <property type="entry name" value="SET domain"/>
    <property type="match status" value="1"/>
</dbReference>
<feature type="region of interest" description="Disordered" evidence="1">
    <location>
        <begin position="1"/>
        <end position="89"/>
    </location>
</feature>
<keyword evidence="4" id="KW-1185">Reference proteome</keyword>
<reference evidence="3 4" key="1">
    <citation type="submission" date="2016-07" db="EMBL/GenBank/DDBJ databases">
        <title>Pervasive Adenine N6-methylation of Active Genes in Fungi.</title>
        <authorList>
            <consortium name="DOE Joint Genome Institute"/>
            <person name="Mondo S.J."/>
            <person name="Dannebaum R.O."/>
            <person name="Kuo R.C."/>
            <person name="Labutti K."/>
            <person name="Haridas S."/>
            <person name="Kuo A."/>
            <person name="Salamov A."/>
            <person name="Ahrendt S.R."/>
            <person name="Lipzen A."/>
            <person name="Sullivan W."/>
            <person name="Andreopoulos W.B."/>
            <person name="Clum A."/>
            <person name="Lindquist E."/>
            <person name="Daum C."/>
            <person name="Ramamoorthy G.K."/>
            <person name="Gryganskyi A."/>
            <person name="Culley D."/>
            <person name="Magnuson J.K."/>
            <person name="James T.Y."/>
            <person name="O'Malley M.A."/>
            <person name="Stajich J.E."/>
            <person name="Spatafora J.W."/>
            <person name="Visel A."/>
            <person name="Grigoriev I.V."/>
        </authorList>
    </citation>
    <scope>NUCLEOTIDE SEQUENCE [LARGE SCALE GENOMIC DNA]</scope>
    <source>
        <strain evidence="3 4">JEL800</strain>
    </source>
</reference>
<evidence type="ECO:0000259" key="2">
    <source>
        <dbReference type="PROSITE" id="PS50280"/>
    </source>
</evidence>
<dbReference type="OrthoDB" id="5792673at2759"/>
<dbReference type="InterPro" id="IPR046341">
    <property type="entry name" value="SET_dom_sf"/>
</dbReference>
<name>A0A1Y2CCA4_9FUNG</name>
<protein>
    <recommendedName>
        <fullName evidence="2">SET domain-containing protein</fullName>
    </recommendedName>
</protein>
<feature type="compositionally biased region" description="Low complexity" evidence="1">
    <location>
        <begin position="10"/>
        <end position="71"/>
    </location>
</feature>
<accession>A0A1Y2CCA4</accession>
<comment type="caution">
    <text evidence="3">The sequence shown here is derived from an EMBL/GenBank/DDBJ whole genome shotgun (WGS) entry which is preliminary data.</text>
</comment>
<dbReference type="Gene3D" id="2.170.270.10">
    <property type="entry name" value="SET domain"/>
    <property type="match status" value="1"/>
</dbReference>
<sequence>MQGVIDKNSRPSSRTTSATPVTTTTQQPTSATAASSTPAEAPIAQTSEPTSNPSESEAQVPLETTAPAPSEAEPEPAPPPPPPPRIPRFWPKDVQFIIDYTLSEDLNLSSLPPVSQDQITKHNLQLLNPKPYAAPHAHIQPITDPKHPAHGQNGLFASRDLGNNTHIVDYVGQVISADSPQIKTSDYVLDFGGGGEGCVILRDDGTEDRLSIDGGAMGNEGRMVNDFRGVPLVVDYSKKSYAAGKKKGSDNPAFAMWANKSKPNVEFRSYVNRSEEGNGEMRMGLFVCVPEGVKAGRELLISYGKGYWKARGLSDMGEMYQELLE</sequence>
<dbReference type="AlphaFoldDB" id="A0A1Y2CCA4"/>
<organism evidence="3 4">
    <name type="scientific">Rhizoclosmatium globosum</name>
    <dbReference type="NCBI Taxonomy" id="329046"/>
    <lineage>
        <taxon>Eukaryota</taxon>
        <taxon>Fungi</taxon>
        <taxon>Fungi incertae sedis</taxon>
        <taxon>Chytridiomycota</taxon>
        <taxon>Chytridiomycota incertae sedis</taxon>
        <taxon>Chytridiomycetes</taxon>
        <taxon>Chytridiales</taxon>
        <taxon>Chytriomycetaceae</taxon>
        <taxon>Rhizoclosmatium</taxon>
    </lineage>
</organism>
<dbReference type="STRING" id="329046.A0A1Y2CCA4"/>
<proteinExistence type="predicted"/>
<feature type="compositionally biased region" description="Pro residues" evidence="1">
    <location>
        <begin position="75"/>
        <end position="86"/>
    </location>
</feature>
<dbReference type="InterPro" id="IPR001214">
    <property type="entry name" value="SET_dom"/>
</dbReference>
<feature type="domain" description="SET" evidence="2">
    <location>
        <begin position="137"/>
        <end position="304"/>
    </location>
</feature>
<dbReference type="Pfam" id="PF00856">
    <property type="entry name" value="SET"/>
    <property type="match status" value="1"/>
</dbReference>
<dbReference type="Proteomes" id="UP000193642">
    <property type="component" value="Unassembled WGS sequence"/>
</dbReference>
<dbReference type="EMBL" id="MCGO01000021">
    <property type="protein sequence ID" value="ORY44673.1"/>
    <property type="molecule type" value="Genomic_DNA"/>
</dbReference>
<evidence type="ECO:0000313" key="3">
    <source>
        <dbReference type="EMBL" id="ORY44673.1"/>
    </source>
</evidence>
<gene>
    <name evidence="3" type="ORF">BCR33DRAFT_716658</name>
</gene>
<dbReference type="PROSITE" id="PS50280">
    <property type="entry name" value="SET"/>
    <property type="match status" value="1"/>
</dbReference>
<evidence type="ECO:0000256" key="1">
    <source>
        <dbReference type="SAM" id="MobiDB-lite"/>
    </source>
</evidence>